<dbReference type="OrthoDB" id="9026016at2"/>
<evidence type="ECO:0000313" key="2">
    <source>
        <dbReference type="Proteomes" id="UP000055019"/>
    </source>
</evidence>
<gene>
    <name evidence="1" type="ORF">AWB74_06263</name>
</gene>
<dbReference type="RefSeq" id="WP_061150496.1">
    <property type="nucleotide sequence ID" value="NZ_FCOM02000041.1"/>
</dbReference>
<dbReference type="Proteomes" id="UP000055019">
    <property type="component" value="Unassembled WGS sequence"/>
</dbReference>
<proteinExistence type="predicted"/>
<protein>
    <recommendedName>
        <fullName evidence="3">Hydrogenase maturation factor</fullName>
    </recommendedName>
</protein>
<dbReference type="AlphaFoldDB" id="A0A158KNW5"/>
<reference evidence="1" key="1">
    <citation type="submission" date="2016-01" db="EMBL/GenBank/DDBJ databases">
        <authorList>
            <person name="Peeters C."/>
        </authorList>
    </citation>
    <scope>NUCLEOTIDE SEQUENCE [LARGE SCALE GENOMIC DNA]</scope>
    <source>
        <strain evidence="1">LMG 29317</strain>
    </source>
</reference>
<organism evidence="1 2">
    <name type="scientific">Caballeronia arvi</name>
    <dbReference type="NCBI Taxonomy" id="1777135"/>
    <lineage>
        <taxon>Bacteria</taxon>
        <taxon>Pseudomonadati</taxon>
        <taxon>Pseudomonadota</taxon>
        <taxon>Betaproteobacteria</taxon>
        <taxon>Burkholderiales</taxon>
        <taxon>Burkholderiaceae</taxon>
        <taxon>Caballeronia</taxon>
    </lineage>
</organism>
<dbReference type="EMBL" id="FCOM02000041">
    <property type="protein sequence ID" value="SAL82413.1"/>
    <property type="molecule type" value="Genomic_DNA"/>
</dbReference>
<evidence type="ECO:0008006" key="3">
    <source>
        <dbReference type="Google" id="ProtNLM"/>
    </source>
</evidence>
<accession>A0A158KNW5</accession>
<keyword evidence="2" id="KW-1185">Reference proteome</keyword>
<name>A0A158KNW5_9BURK</name>
<comment type="caution">
    <text evidence="1">The sequence shown here is derived from an EMBL/GenBank/DDBJ whole genome shotgun (WGS) entry which is preliminary data.</text>
</comment>
<sequence length="96" mass="10399">MKRTYAYRGFSIVVETDAAIESSRKTTVGSTDGYFAIVQIATLEGEPITSPVRLTAFGERPFATEADTLMAGHSAGQRIIEDVLNADRDGQSDARK</sequence>
<evidence type="ECO:0000313" key="1">
    <source>
        <dbReference type="EMBL" id="SAL82413.1"/>
    </source>
</evidence>